<dbReference type="RefSeq" id="WP_196935367.1">
    <property type="nucleotide sequence ID" value="NZ_MU158698.1"/>
</dbReference>
<reference evidence="5" key="1">
    <citation type="submission" date="2018-02" db="EMBL/GenBank/DDBJ databases">
        <authorList>
            <person name="Vasarhelyi B.M."/>
            <person name="Deshmukh S."/>
            <person name="Balint B."/>
            <person name="Kukolya J."/>
        </authorList>
    </citation>
    <scope>NUCLEOTIDE SEQUENCE</scope>
    <source>
        <strain evidence="5">KB22</strain>
    </source>
</reference>
<dbReference type="SMART" id="SM00354">
    <property type="entry name" value="HTH_LACI"/>
    <property type="match status" value="1"/>
</dbReference>
<dbReference type="Pfam" id="PF00356">
    <property type="entry name" value="LacI"/>
    <property type="match status" value="1"/>
</dbReference>
<organism evidence="5 6">
    <name type="scientific">Sphingobacterium hungaricum</name>
    <dbReference type="NCBI Taxonomy" id="2082723"/>
    <lineage>
        <taxon>Bacteria</taxon>
        <taxon>Pseudomonadati</taxon>
        <taxon>Bacteroidota</taxon>
        <taxon>Sphingobacteriia</taxon>
        <taxon>Sphingobacteriales</taxon>
        <taxon>Sphingobacteriaceae</taxon>
        <taxon>Sphingobacterium</taxon>
    </lineage>
</organism>
<keyword evidence="6" id="KW-1185">Reference proteome</keyword>
<dbReference type="AlphaFoldDB" id="A0A928YPR2"/>
<dbReference type="GO" id="GO:0000976">
    <property type="term" value="F:transcription cis-regulatory region binding"/>
    <property type="evidence" value="ECO:0007669"/>
    <property type="project" value="TreeGrafter"/>
</dbReference>
<name>A0A928YPR2_9SPHI</name>
<gene>
    <name evidence="5" type="ORF">C4F49_07025</name>
</gene>
<proteinExistence type="predicted"/>
<comment type="caution">
    <text evidence="5">The sequence shown here is derived from an EMBL/GenBank/DDBJ whole genome shotgun (WGS) entry which is preliminary data.</text>
</comment>
<keyword evidence="2" id="KW-0238">DNA-binding</keyword>
<evidence type="ECO:0000256" key="2">
    <source>
        <dbReference type="ARBA" id="ARBA00023125"/>
    </source>
</evidence>
<evidence type="ECO:0000259" key="4">
    <source>
        <dbReference type="PROSITE" id="PS50932"/>
    </source>
</evidence>
<dbReference type="PROSITE" id="PS50932">
    <property type="entry name" value="HTH_LACI_2"/>
    <property type="match status" value="1"/>
</dbReference>
<dbReference type="SUPFAM" id="SSF47413">
    <property type="entry name" value="lambda repressor-like DNA-binding domains"/>
    <property type="match status" value="1"/>
</dbReference>
<dbReference type="InterPro" id="IPR025997">
    <property type="entry name" value="SBP_2_dom"/>
</dbReference>
<evidence type="ECO:0000313" key="6">
    <source>
        <dbReference type="Proteomes" id="UP000616201"/>
    </source>
</evidence>
<keyword evidence="3" id="KW-0804">Transcription</keyword>
<dbReference type="Gene3D" id="1.10.260.40">
    <property type="entry name" value="lambda repressor-like DNA-binding domains"/>
    <property type="match status" value="1"/>
</dbReference>
<evidence type="ECO:0000313" key="5">
    <source>
        <dbReference type="EMBL" id="MBE8713426.1"/>
    </source>
</evidence>
<evidence type="ECO:0000256" key="1">
    <source>
        <dbReference type="ARBA" id="ARBA00023015"/>
    </source>
</evidence>
<dbReference type="Proteomes" id="UP000616201">
    <property type="component" value="Unassembled WGS sequence"/>
</dbReference>
<dbReference type="InterPro" id="IPR028082">
    <property type="entry name" value="Peripla_BP_I"/>
</dbReference>
<keyword evidence="1" id="KW-0805">Transcription regulation</keyword>
<dbReference type="InterPro" id="IPR000843">
    <property type="entry name" value="HTH_LacI"/>
</dbReference>
<dbReference type="PANTHER" id="PTHR30146:SF109">
    <property type="entry name" value="HTH-TYPE TRANSCRIPTIONAL REGULATOR GALS"/>
    <property type="match status" value="1"/>
</dbReference>
<dbReference type="GO" id="GO:0003700">
    <property type="term" value="F:DNA-binding transcription factor activity"/>
    <property type="evidence" value="ECO:0007669"/>
    <property type="project" value="TreeGrafter"/>
</dbReference>
<dbReference type="InterPro" id="IPR010982">
    <property type="entry name" value="Lambda_DNA-bd_dom_sf"/>
</dbReference>
<dbReference type="Gene3D" id="3.40.50.2300">
    <property type="match status" value="2"/>
</dbReference>
<sequence>MKKRILISDIARDLGISVTTVSFILNDKSKEKRISEALTKKVLNHIKKVGYKPNQLAKSLRTGQTKILGLLVEDIGNTFFSNMAKQIEKNAYEHGYHIIYCSTDNDETKTKELIQLFYDRQVDGFILTPSEGLQETIQNLINNNIPLVLFDRYLPEVETNYVVSDNFNGAYEATKYLLAEGKSQKVGFFSLYSNQTQMRDRLEGYMKAIDDHKSQAYIKKINMDEKEEEAISLIHEFLVENRVDSVFFATNYLAILGLKAIKKYGIKQPKIFSFDEHTLFGLHEPRISAVSQDIHTLAKEIVSSLVREITEKKKTTNKIVVPCTLKIRD</sequence>
<protein>
    <submittedName>
        <fullName evidence="5">LacI family transcriptional regulator</fullName>
    </submittedName>
</protein>
<dbReference type="SUPFAM" id="SSF53822">
    <property type="entry name" value="Periplasmic binding protein-like I"/>
    <property type="match status" value="1"/>
</dbReference>
<dbReference type="CDD" id="cd01392">
    <property type="entry name" value="HTH_LacI"/>
    <property type="match status" value="1"/>
</dbReference>
<dbReference type="PANTHER" id="PTHR30146">
    <property type="entry name" value="LACI-RELATED TRANSCRIPTIONAL REPRESSOR"/>
    <property type="match status" value="1"/>
</dbReference>
<accession>A0A928YPR2</accession>
<feature type="domain" description="HTH lacI-type" evidence="4">
    <location>
        <begin position="7"/>
        <end position="62"/>
    </location>
</feature>
<evidence type="ECO:0000256" key="3">
    <source>
        <dbReference type="ARBA" id="ARBA00023163"/>
    </source>
</evidence>
<dbReference type="Pfam" id="PF13407">
    <property type="entry name" value="Peripla_BP_4"/>
    <property type="match status" value="1"/>
</dbReference>
<dbReference type="EMBL" id="PRDK01000004">
    <property type="protein sequence ID" value="MBE8713426.1"/>
    <property type="molecule type" value="Genomic_DNA"/>
</dbReference>